<dbReference type="Proteomes" id="UP000240493">
    <property type="component" value="Unassembled WGS sequence"/>
</dbReference>
<dbReference type="EMBL" id="KZ679259">
    <property type="protein sequence ID" value="PTB43270.1"/>
    <property type="molecule type" value="Genomic_DNA"/>
</dbReference>
<organism evidence="1 2">
    <name type="scientific">Trichoderma asperellum (strain ATCC 204424 / CBS 433.97 / NBRC 101777)</name>
    <dbReference type="NCBI Taxonomy" id="1042311"/>
    <lineage>
        <taxon>Eukaryota</taxon>
        <taxon>Fungi</taxon>
        <taxon>Dikarya</taxon>
        <taxon>Ascomycota</taxon>
        <taxon>Pezizomycotina</taxon>
        <taxon>Sordariomycetes</taxon>
        <taxon>Hypocreomycetidae</taxon>
        <taxon>Hypocreales</taxon>
        <taxon>Hypocreaceae</taxon>
        <taxon>Trichoderma</taxon>
    </lineage>
</organism>
<reference evidence="1 2" key="1">
    <citation type="submission" date="2016-07" db="EMBL/GenBank/DDBJ databases">
        <title>Multiple horizontal gene transfer events from other fungi enriched the ability of initially mycotrophic Trichoderma (Ascomycota) to feed on dead plant biomass.</title>
        <authorList>
            <consortium name="DOE Joint Genome Institute"/>
            <person name="Aerts A."/>
            <person name="Atanasova L."/>
            <person name="Chenthamara K."/>
            <person name="Zhang J."/>
            <person name="Grujic M."/>
            <person name="Henrissat B."/>
            <person name="Kuo A."/>
            <person name="Salamov A."/>
            <person name="Lipzen A."/>
            <person name="Labutti K."/>
            <person name="Barry K."/>
            <person name="Miao Y."/>
            <person name="Rahimi M.J."/>
            <person name="Shen Q."/>
            <person name="Grigoriev I.V."/>
            <person name="Kubicek C.P."/>
            <person name="Druzhinina I.S."/>
        </authorList>
    </citation>
    <scope>NUCLEOTIDE SEQUENCE [LARGE SCALE GENOMIC DNA]</scope>
    <source>
        <strain evidence="1 2">CBS 433.97</strain>
    </source>
</reference>
<keyword evidence="2" id="KW-1185">Reference proteome</keyword>
<proteinExistence type="predicted"/>
<evidence type="ECO:0000313" key="2">
    <source>
        <dbReference type="Proteomes" id="UP000240493"/>
    </source>
</evidence>
<protein>
    <submittedName>
        <fullName evidence="1">Uncharacterized protein</fullName>
    </submittedName>
</protein>
<dbReference type="AlphaFoldDB" id="A0A2T3ZEQ6"/>
<sequence>MDYQLSDRRTASVVLIRTTALERVTSGMLRILPMSICSIPQRPAAEWVAFASHSARYWCYQTTSCYCYLTPTAARYCAAWLRVAALHSSDMAAPTAHADAFKAPSSGAVLCHSSRRASNRQRGWKKRPRMKTTIFEVGGVGLSWEHGHSQLFSSPPC</sequence>
<evidence type="ECO:0000313" key="1">
    <source>
        <dbReference type="EMBL" id="PTB43270.1"/>
    </source>
</evidence>
<accession>A0A2T3ZEQ6</accession>
<name>A0A2T3ZEQ6_TRIA4</name>
<gene>
    <name evidence="1" type="ORF">M441DRAFT_369090</name>
</gene>